<evidence type="ECO:0008006" key="3">
    <source>
        <dbReference type="Google" id="ProtNLM"/>
    </source>
</evidence>
<dbReference type="Proteomes" id="UP000637074">
    <property type="component" value="Unassembled WGS sequence"/>
</dbReference>
<evidence type="ECO:0000313" key="2">
    <source>
        <dbReference type="Proteomes" id="UP000637074"/>
    </source>
</evidence>
<gene>
    <name evidence="1" type="ORF">AM1BK_13750</name>
</gene>
<dbReference type="RefSeq" id="WP_191271088.1">
    <property type="nucleotide sequence ID" value="NZ_BNDS01000004.1"/>
</dbReference>
<keyword evidence="2" id="KW-1185">Reference proteome</keyword>
<protein>
    <recommendedName>
        <fullName evidence="3">DUF4177 domain-containing protein</fullName>
    </recommendedName>
</protein>
<organism evidence="1 2">
    <name type="scientific">Neobacillus kokaensis</name>
    <dbReference type="NCBI Taxonomy" id="2759023"/>
    <lineage>
        <taxon>Bacteria</taxon>
        <taxon>Bacillati</taxon>
        <taxon>Bacillota</taxon>
        <taxon>Bacilli</taxon>
        <taxon>Bacillales</taxon>
        <taxon>Bacillaceae</taxon>
        <taxon>Neobacillus</taxon>
    </lineage>
</organism>
<comment type="caution">
    <text evidence="1">The sequence shown here is derived from an EMBL/GenBank/DDBJ whole genome shotgun (WGS) entry which is preliminary data.</text>
</comment>
<dbReference type="EMBL" id="BNDS01000004">
    <property type="protein sequence ID" value="GHH97832.1"/>
    <property type="molecule type" value="Genomic_DNA"/>
</dbReference>
<proteinExistence type="predicted"/>
<evidence type="ECO:0000313" key="1">
    <source>
        <dbReference type="EMBL" id="GHH97832.1"/>
    </source>
</evidence>
<accession>A0ABQ3MZH6</accession>
<reference evidence="1 2" key="1">
    <citation type="journal article" date="2022" name="Int. J. Syst. Evol. Microbiol.">
        <title>Neobacillus kokaensis sp. nov., isolated from soil.</title>
        <authorList>
            <person name="Yuki K."/>
            <person name="Matsubara H."/>
            <person name="Yamaguchi S."/>
        </authorList>
    </citation>
    <scope>NUCLEOTIDE SEQUENCE [LARGE SCALE GENOMIC DNA]</scope>
    <source>
        <strain evidence="1 2">LOB 377</strain>
    </source>
</reference>
<sequence length="72" mass="8434">MKWEYLFTNEEEKIPALGLEGWELVTVIQSDAGLRFYLKRPERNLVERLTQEQKGEVYKQNFGHTTGNSTKS</sequence>
<name>A0ABQ3MZH6_9BACI</name>